<proteinExistence type="inferred from homology"/>
<name>A0A399JBK5_9MICC</name>
<evidence type="ECO:0000256" key="4">
    <source>
        <dbReference type="ARBA" id="ARBA00023098"/>
    </source>
</evidence>
<accession>A0A399JBK5</accession>
<dbReference type="PANTHER" id="PTHR43272">
    <property type="entry name" value="LONG-CHAIN-FATTY-ACID--COA LIGASE"/>
    <property type="match status" value="1"/>
</dbReference>
<keyword evidence="3" id="KW-0276">Fatty acid metabolism</keyword>
<dbReference type="AlphaFoldDB" id="A0A399JBK5"/>
<sequence length="672" mass="71623">MVVLARVDGRDDHPVRVPSAPVAAQLGLNHSAGRSRPPHPSSSIAHSWRRTVQEFSAPLEATLPASYNTTDLLLDREGQVPAYPVYTVRDEVHSTWVDVSAEEYLDLVRSLARALVADGLEEGERVAIMSHTCFEWALIEQAIWFAGGVSVPIYETSSAFQAQWILEDSGARRVFVENHACAAIVRRAAKDAGVEARVWRMDEPELDGVPDASWVPLSAGVSALVASGRASAVPLSEIERRRSRPGLADAASLVYTSGTVGRPKGCIITHANFSLVAVNLKVSMAEVVPAGSRTALFLPLAHVLARAVQHACVFTGTTVAHTSTARVTQDLPAIKPTWLLAVPRIYEKLQAGALNQAEATGKGGLFRRALEVAVEHGKELDAKGRGEAVKRRPWLAAQYALFNKLVYPKLRAIVGGDVKWTISGASPLNPELAAFFDGIGLGVLEGYGLTETTAPALVNRPGAARLGTVGTCIPGTTVRVAADGEILLKGIGVFGGYWNRADATAEAFDADGFFKTGDLGELDADGYLKVTGRKKDIIVTAGGKNVSPGPLEEIVRAGRTVSQCVLIGDDRPFVSALVTLDADELGPWASANGLSPALTPEEASKDPRVQAEVQTYIDAANRTVSRAEGIRKFAVLPADFTEADGHMTASMKVRRGAVAKDFAEVAEALYPR</sequence>
<dbReference type="Proteomes" id="UP000265419">
    <property type="component" value="Unassembled WGS sequence"/>
</dbReference>
<keyword evidence="4" id="KW-0443">Lipid metabolism</keyword>
<feature type="domain" description="AMP-dependent synthetase/ligase" evidence="6">
    <location>
        <begin position="93"/>
        <end position="498"/>
    </location>
</feature>
<evidence type="ECO:0000259" key="6">
    <source>
        <dbReference type="Pfam" id="PF00501"/>
    </source>
</evidence>
<dbReference type="EMBL" id="QQXK01000007">
    <property type="protein sequence ID" value="RII42928.1"/>
    <property type="molecule type" value="Genomic_DNA"/>
</dbReference>
<protein>
    <recommendedName>
        <fullName evidence="5">Acyl-CoA synthetase</fullName>
    </recommendedName>
</protein>
<keyword evidence="2 7" id="KW-0436">Ligase</keyword>
<keyword evidence="8" id="KW-1185">Reference proteome</keyword>
<dbReference type="PANTHER" id="PTHR43272:SF32">
    <property type="entry name" value="AMP-DEPENDENT SYNTHETASE_LIGASE DOMAIN-CONTAINING PROTEIN"/>
    <property type="match status" value="1"/>
</dbReference>
<dbReference type="Pfam" id="PF23562">
    <property type="entry name" value="AMP-binding_C_3"/>
    <property type="match status" value="1"/>
</dbReference>
<dbReference type="Pfam" id="PF00501">
    <property type="entry name" value="AMP-binding"/>
    <property type="match status" value="1"/>
</dbReference>
<comment type="similarity">
    <text evidence="1">Belongs to the ATP-dependent AMP-binding enzyme family.</text>
</comment>
<comment type="caution">
    <text evidence="7">The sequence shown here is derived from an EMBL/GenBank/DDBJ whole genome shotgun (WGS) entry which is preliminary data.</text>
</comment>
<dbReference type="GO" id="GO:0016020">
    <property type="term" value="C:membrane"/>
    <property type="evidence" value="ECO:0007669"/>
    <property type="project" value="TreeGrafter"/>
</dbReference>
<evidence type="ECO:0000313" key="8">
    <source>
        <dbReference type="Proteomes" id="UP000265419"/>
    </source>
</evidence>
<dbReference type="SUPFAM" id="SSF56801">
    <property type="entry name" value="Acetyl-CoA synthetase-like"/>
    <property type="match status" value="1"/>
</dbReference>
<gene>
    <name evidence="7" type="ORF">DWB68_05160</name>
</gene>
<dbReference type="InterPro" id="IPR042099">
    <property type="entry name" value="ANL_N_sf"/>
</dbReference>
<reference evidence="7 8" key="1">
    <citation type="submission" date="2018-07" db="EMBL/GenBank/DDBJ databases">
        <title>Arthrobacter sp. nov., isolated from raw cow's milk with high bacterial count.</title>
        <authorList>
            <person name="Hahne J."/>
            <person name="Isele D."/>
            <person name="Lipski A."/>
        </authorList>
    </citation>
    <scope>NUCLEOTIDE SEQUENCE [LARGE SCALE GENOMIC DNA]</scope>
    <source>
        <strain evidence="7 8">JZ R-35</strain>
    </source>
</reference>
<evidence type="ECO:0000256" key="1">
    <source>
        <dbReference type="ARBA" id="ARBA00006432"/>
    </source>
</evidence>
<evidence type="ECO:0000256" key="3">
    <source>
        <dbReference type="ARBA" id="ARBA00022832"/>
    </source>
</evidence>
<evidence type="ECO:0000313" key="7">
    <source>
        <dbReference type="EMBL" id="RII42928.1"/>
    </source>
</evidence>
<evidence type="ECO:0000256" key="2">
    <source>
        <dbReference type="ARBA" id="ARBA00022598"/>
    </source>
</evidence>
<organism evidence="7 8">
    <name type="scientific">Galactobacter valiniphilus</name>
    <dbReference type="NCBI Taxonomy" id="2676122"/>
    <lineage>
        <taxon>Bacteria</taxon>
        <taxon>Bacillati</taxon>
        <taxon>Actinomycetota</taxon>
        <taxon>Actinomycetes</taxon>
        <taxon>Micrococcales</taxon>
        <taxon>Micrococcaceae</taxon>
        <taxon>Galactobacter</taxon>
    </lineage>
</organism>
<evidence type="ECO:0000256" key="5">
    <source>
        <dbReference type="ARBA" id="ARBA00032875"/>
    </source>
</evidence>
<dbReference type="CDD" id="cd05907">
    <property type="entry name" value="VL_LC_FACS_like"/>
    <property type="match status" value="1"/>
</dbReference>
<dbReference type="InterPro" id="IPR000873">
    <property type="entry name" value="AMP-dep_synth/lig_dom"/>
</dbReference>
<dbReference type="GO" id="GO:0004467">
    <property type="term" value="F:long-chain fatty acid-CoA ligase activity"/>
    <property type="evidence" value="ECO:0007669"/>
    <property type="project" value="TreeGrafter"/>
</dbReference>
<dbReference type="Gene3D" id="3.40.50.12780">
    <property type="entry name" value="N-terminal domain of ligase-like"/>
    <property type="match status" value="1"/>
</dbReference>